<feature type="chain" id="PRO_5046395134" evidence="2">
    <location>
        <begin position="30"/>
        <end position="330"/>
    </location>
</feature>
<sequence length="330" mass="34473">MKSKNFHLTRRGVAALALAGLAAGPAAWAQDAQPLTIIVPYAAGGPSDISARRIAPHLSKVLNKPVVVQNMAGAGGAIGAQKLLSSPPDGRTLFYGSPNELILVPALNAAIKYKPEEFVPVGFASRTPMILVARTGLPMKNPDELQKYAKAATRELTYGSVGAGSLQHVLGAHVGALMGVKLLHVPYKGAAPMNNDLLGQQVDLAVTTLSGGTLGYVEGGKMTPLALLTRERSPLAPSLPTAQESHALKGADFTIWGGLFVLAGTPAPLVESLQAAFREAIAVTTLRAGIQAGGGEPMPPMTAADQQKLYRDDAARYAKLVKDLNIRIDQ</sequence>
<dbReference type="Pfam" id="PF03401">
    <property type="entry name" value="TctC"/>
    <property type="match status" value="1"/>
</dbReference>
<dbReference type="PANTHER" id="PTHR42928:SF5">
    <property type="entry name" value="BLR1237 PROTEIN"/>
    <property type="match status" value="1"/>
</dbReference>
<comment type="similarity">
    <text evidence="1">Belongs to the UPF0065 (bug) family.</text>
</comment>
<keyword evidence="2" id="KW-0732">Signal</keyword>
<dbReference type="RefSeq" id="WP_340344420.1">
    <property type="nucleotide sequence ID" value="NZ_JBBKZT010000010.1"/>
</dbReference>
<dbReference type="InterPro" id="IPR042100">
    <property type="entry name" value="Bug_dom1"/>
</dbReference>
<feature type="signal peptide" evidence="2">
    <location>
        <begin position="1"/>
        <end position="29"/>
    </location>
</feature>
<evidence type="ECO:0000313" key="4">
    <source>
        <dbReference type="Proteomes" id="UP001385892"/>
    </source>
</evidence>
<comment type="caution">
    <text evidence="3">The sequence shown here is derived from an EMBL/GenBank/DDBJ whole genome shotgun (WGS) entry which is preliminary data.</text>
</comment>
<protein>
    <submittedName>
        <fullName evidence="3">Tripartite tricarboxylate transporter substrate binding protein</fullName>
    </submittedName>
</protein>
<evidence type="ECO:0000256" key="2">
    <source>
        <dbReference type="SAM" id="SignalP"/>
    </source>
</evidence>
<dbReference type="SUPFAM" id="SSF53850">
    <property type="entry name" value="Periplasmic binding protein-like II"/>
    <property type="match status" value="1"/>
</dbReference>
<dbReference type="PIRSF" id="PIRSF017082">
    <property type="entry name" value="YflP"/>
    <property type="match status" value="1"/>
</dbReference>
<name>A0ABU8WP39_9BURK</name>
<dbReference type="Proteomes" id="UP001385892">
    <property type="component" value="Unassembled WGS sequence"/>
</dbReference>
<dbReference type="InterPro" id="IPR005064">
    <property type="entry name" value="BUG"/>
</dbReference>
<evidence type="ECO:0000256" key="1">
    <source>
        <dbReference type="ARBA" id="ARBA00006987"/>
    </source>
</evidence>
<reference evidence="3 4" key="1">
    <citation type="submission" date="2024-03" db="EMBL/GenBank/DDBJ databases">
        <title>Novel species of the genus Variovorax.</title>
        <authorList>
            <person name="Liu Q."/>
            <person name="Xin Y.-H."/>
        </authorList>
    </citation>
    <scope>NUCLEOTIDE SEQUENCE [LARGE SCALE GENOMIC DNA]</scope>
    <source>
        <strain evidence="3 4">KACC 18900</strain>
    </source>
</reference>
<accession>A0ABU8WP39</accession>
<evidence type="ECO:0000313" key="3">
    <source>
        <dbReference type="EMBL" id="MEJ8849291.1"/>
    </source>
</evidence>
<dbReference type="Gene3D" id="3.40.190.150">
    <property type="entry name" value="Bordetella uptake gene, domain 1"/>
    <property type="match status" value="1"/>
</dbReference>
<proteinExistence type="inferred from homology"/>
<dbReference type="Gene3D" id="3.40.190.10">
    <property type="entry name" value="Periplasmic binding protein-like II"/>
    <property type="match status" value="1"/>
</dbReference>
<keyword evidence="4" id="KW-1185">Reference proteome</keyword>
<dbReference type="PANTHER" id="PTHR42928">
    <property type="entry name" value="TRICARBOXYLATE-BINDING PROTEIN"/>
    <property type="match status" value="1"/>
</dbReference>
<gene>
    <name evidence="3" type="ORF">WKW82_21745</name>
</gene>
<dbReference type="CDD" id="cd07012">
    <property type="entry name" value="PBP2_Bug_TTT"/>
    <property type="match status" value="1"/>
</dbReference>
<dbReference type="EMBL" id="JBBKZT010000010">
    <property type="protein sequence ID" value="MEJ8849291.1"/>
    <property type="molecule type" value="Genomic_DNA"/>
</dbReference>
<organism evidence="3 4">
    <name type="scientific">Variovorax rhizosphaerae</name>
    <dbReference type="NCBI Taxonomy" id="1836200"/>
    <lineage>
        <taxon>Bacteria</taxon>
        <taxon>Pseudomonadati</taxon>
        <taxon>Pseudomonadota</taxon>
        <taxon>Betaproteobacteria</taxon>
        <taxon>Burkholderiales</taxon>
        <taxon>Comamonadaceae</taxon>
        <taxon>Variovorax</taxon>
    </lineage>
</organism>